<evidence type="ECO:0000256" key="5">
    <source>
        <dbReference type="ARBA" id="ARBA00022989"/>
    </source>
</evidence>
<feature type="transmembrane region" description="Helical" evidence="7">
    <location>
        <begin position="12"/>
        <end position="40"/>
    </location>
</feature>
<keyword evidence="5 7" id="KW-1133">Transmembrane helix</keyword>
<name>A0A4R1RBA2_HYDET</name>
<keyword evidence="3" id="KW-1003">Cell membrane</keyword>
<evidence type="ECO:0000256" key="4">
    <source>
        <dbReference type="ARBA" id="ARBA00022692"/>
    </source>
</evidence>
<dbReference type="PANTHER" id="PTHR30193:SF37">
    <property type="entry name" value="INNER MEMBRANE ABC TRANSPORTER PERMEASE PROTEIN YCJO"/>
    <property type="match status" value="1"/>
</dbReference>
<dbReference type="Pfam" id="PF00528">
    <property type="entry name" value="BPD_transp_1"/>
    <property type="match status" value="1"/>
</dbReference>
<reference evidence="9 10" key="1">
    <citation type="submission" date="2019-03" db="EMBL/GenBank/DDBJ databases">
        <title>Genomic Encyclopedia of Type Strains, Phase IV (KMG-IV): sequencing the most valuable type-strain genomes for metagenomic binning, comparative biology and taxonomic classification.</title>
        <authorList>
            <person name="Goeker M."/>
        </authorList>
    </citation>
    <scope>NUCLEOTIDE SEQUENCE [LARGE SCALE GENOMIC DNA]</scope>
    <source>
        <strain evidence="9 10">LX-B</strain>
    </source>
</reference>
<dbReference type="Proteomes" id="UP000295008">
    <property type="component" value="Unassembled WGS sequence"/>
</dbReference>
<evidence type="ECO:0000256" key="6">
    <source>
        <dbReference type="ARBA" id="ARBA00023136"/>
    </source>
</evidence>
<dbReference type="InterPro" id="IPR051393">
    <property type="entry name" value="ABC_transporter_permease"/>
</dbReference>
<dbReference type="PROSITE" id="PS50928">
    <property type="entry name" value="ABC_TM1"/>
    <property type="match status" value="1"/>
</dbReference>
<evidence type="ECO:0000256" key="2">
    <source>
        <dbReference type="ARBA" id="ARBA00022448"/>
    </source>
</evidence>
<keyword evidence="4 7" id="KW-0812">Transmembrane</keyword>
<dbReference type="SUPFAM" id="SSF161098">
    <property type="entry name" value="MetI-like"/>
    <property type="match status" value="1"/>
</dbReference>
<organism evidence="9 10">
    <name type="scientific">Hydrogenispora ethanolica</name>
    <dbReference type="NCBI Taxonomy" id="1082276"/>
    <lineage>
        <taxon>Bacteria</taxon>
        <taxon>Bacillati</taxon>
        <taxon>Bacillota</taxon>
        <taxon>Hydrogenispora</taxon>
    </lineage>
</organism>
<dbReference type="CDD" id="cd06261">
    <property type="entry name" value="TM_PBP2"/>
    <property type="match status" value="1"/>
</dbReference>
<feature type="domain" description="ABC transmembrane type-1" evidence="8">
    <location>
        <begin position="72"/>
        <end position="285"/>
    </location>
</feature>
<evidence type="ECO:0000256" key="1">
    <source>
        <dbReference type="ARBA" id="ARBA00004651"/>
    </source>
</evidence>
<comment type="caution">
    <text evidence="9">The sequence shown here is derived from an EMBL/GenBank/DDBJ whole genome shotgun (WGS) entry which is preliminary data.</text>
</comment>
<keyword evidence="2 7" id="KW-0813">Transport</keyword>
<dbReference type="PANTHER" id="PTHR30193">
    <property type="entry name" value="ABC TRANSPORTER PERMEASE PROTEIN"/>
    <property type="match status" value="1"/>
</dbReference>
<dbReference type="InterPro" id="IPR035906">
    <property type="entry name" value="MetI-like_sf"/>
</dbReference>
<comment type="similarity">
    <text evidence="7">Belongs to the binding-protein-dependent transport system permease family.</text>
</comment>
<dbReference type="Gene3D" id="1.10.3720.10">
    <property type="entry name" value="MetI-like"/>
    <property type="match status" value="1"/>
</dbReference>
<keyword evidence="10" id="KW-1185">Reference proteome</keyword>
<dbReference type="GO" id="GO:0005886">
    <property type="term" value="C:plasma membrane"/>
    <property type="evidence" value="ECO:0007669"/>
    <property type="project" value="UniProtKB-SubCell"/>
</dbReference>
<feature type="transmembrane region" description="Helical" evidence="7">
    <location>
        <begin position="157"/>
        <end position="183"/>
    </location>
</feature>
<dbReference type="SUPFAM" id="SSF160964">
    <property type="entry name" value="MalF N-terminal region-like"/>
    <property type="match status" value="1"/>
</dbReference>
<sequence length="296" mass="33698">MSVRHNAQSRVSFFIFVAPAFLFFFVFMALPMVGSLLYSFTNWNGLAPFYKFVQFRNYVEIFTEDVRFKDATLFTLNFSVIMVILQNCLALLIANLIANLKGTRKLFRTVFFLPNMISAIVGAYMLKFLFLKVFPNLGQHFSWVGFLNQPWMADPFFAFWAIVLVSLWVGLGYIIIIYLAALGTVPQELEDQVQLDGPNPFQKFIKVTFPMIMPAVTICTFVTINNSFKAFDLIFGLTNGGPGWSTASISLNLYYDAFSTTMRMGYSCAKAIVLFIMILAVSLLQITLMKKREVEL</sequence>
<dbReference type="EMBL" id="SLUN01000022">
    <property type="protein sequence ID" value="TCL63045.1"/>
    <property type="molecule type" value="Genomic_DNA"/>
</dbReference>
<evidence type="ECO:0000256" key="7">
    <source>
        <dbReference type="RuleBase" id="RU363032"/>
    </source>
</evidence>
<evidence type="ECO:0000313" key="10">
    <source>
        <dbReference type="Proteomes" id="UP000295008"/>
    </source>
</evidence>
<dbReference type="RefSeq" id="WP_132015507.1">
    <property type="nucleotide sequence ID" value="NZ_SLUN01000022.1"/>
</dbReference>
<keyword evidence="6 7" id="KW-0472">Membrane</keyword>
<proteinExistence type="inferred from homology"/>
<comment type="subcellular location">
    <subcellularLocation>
        <location evidence="1 7">Cell membrane</location>
        <topology evidence="1 7">Multi-pass membrane protein</topology>
    </subcellularLocation>
</comment>
<feature type="transmembrane region" description="Helical" evidence="7">
    <location>
        <begin position="204"/>
        <end position="224"/>
    </location>
</feature>
<dbReference type="InterPro" id="IPR000515">
    <property type="entry name" value="MetI-like"/>
</dbReference>
<gene>
    <name evidence="9" type="ORF">EDC14_1022101</name>
</gene>
<protein>
    <submittedName>
        <fullName evidence="9">Raffinose/stachyose/melibiose transport system permease protein</fullName>
    </submittedName>
</protein>
<feature type="transmembrane region" description="Helical" evidence="7">
    <location>
        <begin position="110"/>
        <end position="130"/>
    </location>
</feature>
<evidence type="ECO:0000313" key="9">
    <source>
        <dbReference type="EMBL" id="TCL63045.1"/>
    </source>
</evidence>
<dbReference type="GO" id="GO:0055085">
    <property type="term" value="P:transmembrane transport"/>
    <property type="evidence" value="ECO:0007669"/>
    <property type="project" value="InterPro"/>
</dbReference>
<dbReference type="OrthoDB" id="9786413at2"/>
<dbReference type="AlphaFoldDB" id="A0A4R1RBA2"/>
<feature type="transmembrane region" description="Helical" evidence="7">
    <location>
        <begin position="76"/>
        <end position="98"/>
    </location>
</feature>
<accession>A0A4R1RBA2</accession>
<feature type="transmembrane region" description="Helical" evidence="7">
    <location>
        <begin position="264"/>
        <end position="284"/>
    </location>
</feature>
<evidence type="ECO:0000259" key="8">
    <source>
        <dbReference type="PROSITE" id="PS50928"/>
    </source>
</evidence>
<evidence type="ECO:0000256" key="3">
    <source>
        <dbReference type="ARBA" id="ARBA00022475"/>
    </source>
</evidence>